<organism evidence="2 3">
    <name type="scientific">Archangium minus</name>
    <dbReference type="NCBI Taxonomy" id="83450"/>
    <lineage>
        <taxon>Bacteria</taxon>
        <taxon>Pseudomonadati</taxon>
        <taxon>Myxococcota</taxon>
        <taxon>Myxococcia</taxon>
        <taxon>Myxococcales</taxon>
        <taxon>Cystobacterineae</taxon>
        <taxon>Archangiaceae</taxon>
        <taxon>Archangium</taxon>
    </lineage>
</organism>
<evidence type="ECO:0000259" key="1">
    <source>
        <dbReference type="PROSITE" id="PS51819"/>
    </source>
</evidence>
<dbReference type="Gene3D" id="3.10.180.10">
    <property type="entry name" value="2,3-Dihydroxybiphenyl 1,2-Dioxygenase, domain 1"/>
    <property type="match status" value="2"/>
</dbReference>
<dbReference type="InterPro" id="IPR037523">
    <property type="entry name" value="VOC_core"/>
</dbReference>
<gene>
    <name evidence="2" type="ORF">F0U60_29805</name>
</gene>
<evidence type="ECO:0000313" key="2">
    <source>
        <dbReference type="EMBL" id="WNG47866.1"/>
    </source>
</evidence>
<dbReference type="CDD" id="cd07247">
    <property type="entry name" value="SgaA_N_like"/>
    <property type="match status" value="2"/>
</dbReference>
<dbReference type="EMBL" id="CP043494">
    <property type="protein sequence ID" value="WNG47866.1"/>
    <property type="molecule type" value="Genomic_DNA"/>
</dbReference>
<proteinExistence type="predicted"/>
<dbReference type="InterPro" id="IPR004360">
    <property type="entry name" value="Glyas_Fos-R_dOase_dom"/>
</dbReference>
<dbReference type="PANTHER" id="PTHR33993:SF14">
    <property type="entry name" value="GB|AAF24581.1"/>
    <property type="match status" value="1"/>
</dbReference>
<dbReference type="RefSeq" id="WP_395804683.1">
    <property type="nucleotide sequence ID" value="NZ_CP043494.1"/>
</dbReference>
<name>A0ABY9WXI1_9BACT</name>
<reference evidence="2 3" key="1">
    <citation type="submission" date="2019-08" db="EMBL/GenBank/DDBJ databases">
        <title>Archangium and Cystobacter genomes.</title>
        <authorList>
            <person name="Chen I.-C.K."/>
            <person name="Wielgoss S."/>
        </authorList>
    </citation>
    <scope>NUCLEOTIDE SEQUENCE [LARGE SCALE GENOMIC DNA]</scope>
    <source>
        <strain evidence="2 3">Cbm 6</strain>
    </source>
</reference>
<dbReference type="InterPro" id="IPR052164">
    <property type="entry name" value="Anthracycline_SecMetBiosynth"/>
</dbReference>
<sequence>MSRFIWYDLMCSDLAGAKAFYSDIIGWKTEKFPGGDYELLKAGDKGVGGIMALPDEMKRAGVPQHWMGYIHADNVDATAQEAQKLGGKVMSPPSNIPTVGRFAVLADPQGAVFAVFKPMPREGELAPRELPGNFSWAELNTTDWQSAWKFYSALFGWKATSSMNMGPQFGEYFMFGTDPKQSMGGMSNAANIMKAPAHWLHYINVKNADETARRIPEKGGKVLNGPMDVPGGDRIAQCMDPQGGVFAIYSAGKRT</sequence>
<dbReference type="PROSITE" id="PS51819">
    <property type="entry name" value="VOC"/>
    <property type="match status" value="2"/>
</dbReference>
<keyword evidence="3" id="KW-1185">Reference proteome</keyword>
<feature type="domain" description="VOC" evidence="1">
    <location>
        <begin position="3"/>
        <end position="118"/>
    </location>
</feature>
<dbReference type="InterPro" id="IPR029068">
    <property type="entry name" value="Glyas_Bleomycin-R_OHBP_Dase"/>
</dbReference>
<dbReference type="Proteomes" id="UP001611383">
    <property type="component" value="Chromosome"/>
</dbReference>
<protein>
    <submittedName>
        <fullName evidence="2">VOC family protein</fullName>
    </submittedName>
</protein>
<feature type="domain" description="VOC" evidence="1">
    <location>
        <begin position="133"/>
        <end position="251"/>
    </location>
</feature>
<dbReference type="PANTHER" id="PTHR33993">
    <property type="entry name" value="GLYOXALASE-RELATED"/>
    <property type="match status" value="1"/>
</dbReference>
<dbReference type="Pfam" id="PF00903">
    <property type="entry name" value="Glyoxalase"/>
    <property type="match status" value="2"/>
</dbReference>
<dbReference type="SUPFAM" id="SSF54593">
    <property type="entry name" value="Glyoxalase/Bleomycin resistance protein/Dihydroxybiphenyl dioxygenase"/>
    <property type="match status" value="2"/>
</dbReference>
<accession>A0ABY9WXI1</accession>
<evidence type="ECO:0000313" key="3">
    <source>
        <dbReference type="Proteomes" id="UP001611383"/>
    </source>
</evidence>